<dbReference type="Gene3D" id="3.40.50.10540">
    <property type="entry name" value="Crotonobetainyl-coa:carnitine coa-transferase, domain 1"/>
    <property type="match status" value="1"/>
</dbReference>
<dbReference type="AlphaFoldDB" id="M7T5C4"/>
<dbReference type="PANTHER" id="PTHR48229">
    <property type="entry name" value="CAIB/BAIF FAMILY ENZYME (AFU_ORTHOLOGUE AFUA_1G05360)-RELATED"/>
    <property type="match status" value="1"/>
</dbReference>
<comment type="similarity">
    <text evidence="1">Belongs to the CoA-transferase III family.</text>
</comment>
<name>M7T5C4_EUTLA</name>
<dbReference type="KEGG" id="ela:UCREL1_1122"/>
<dbReference type="Pfam" id="PF02515">
    <property type="entry name" value="CoA_transf_3"/>
    <property type="match status" value="1"/>
</dbReference>
<dbReference type="PANTHER" id="PTHR48229:SF1">
    <property type="entry name" value="ALPHA METHYLACYL-COA RACEMASE-RELATED"/>
    <property type="match status" value="1"/>
</dbReference>
<proteinExistence type="inferred from homology"/>
<gene>
    <name evidence="2" type="ORF">UCREL1_1122</name>
</gene>
<dbReference type="InterPro" id="IPR003673">
    <property type="entry name" value="CoA-Trfase_fam_III"/>
</dbReference>
<sequence length="542" mass="59348">MSSERQAGIYGPGSFTDTSFVPVPEDCKRILYELASRTPNFTQVKDLLDGVNFVGHDLPPIPGPIKSAAVTAVLHAMAGIIGHEILALRGVSTDQKTTINTDAAGLWLNSIGAVWVDGAEKSAALEAPNLNPEMSKAAVDSALKLRSQAIYPTATPNVWYQTHGSANPWDILRSLGVDPDQPNLTGDEAYEAIKTQTLKMAAGEIELIQLEHGYPGSVVYNPEQWRQTMMGKALAKHPLVNFNQVQFTENIKPAAWGPMTPGDTRPLAGIKVLELARVIAAPACGAILASMGAQVIRVNTIKKVDFTLTLMAGKTTYDLDINDPEGRQRVKELISEADVVIQGYRLRSLERRGLGQTMAMEAAARRGRGMIWLDENCYGPDGYYAERPGWQQVADAAAGSSYVMGKAFGFPEGQGILPCLPISDMSTGAICAVTIMSMIRDRAKYGGSWYGCASLTAYDAATLEPWVGLYQPEVVERIQEEFQFRTWGSDIHVIELYYQIFDDWKKTPYLMDEGFYTHFSDSVYGKDLKIVAPIVKYSDTKA</sequence>
<protein>
    <submittedName>
        <fullName evidence="2">Putative alpha methylacyl-racemase protein</fullName>
    </submittedName>
</protein>
<dbReference type="OrthoDB" id="2308815at2759"/>
<dbReference type="InterPro" id="IPR023606">
    <property type="entry name" value="CoA-Trfase_III_dom_1_sf"/>
</dbReference>
<keyword evidence="3" id="KW-1185">Reference proteome</keyword>
<dbReference type="OMA" id="IMCGIRD"/>
<dbReference type="SUPFAM" id="SSF89796">
    <property type="entry name" value="CoA-transferase family III (CaiB/BaiF)"/>
    <property type="match status" value="2"/>
</dbReference>
<dbReference type="STRING" id="1287681.M7T5C4"/>
<dbReference type="eggNOG" id="KOG3957">
    <property type="taxonomic scope" value="Eukaryota"/>
</dbReference>
<dbReference type="EMBL" id="KB705572">
    <property type="protein sequence ID" value="EMR71827.1"/>
    <property type="molecule type" value="Genomic_DNA"/>
</dbReference>
<dbReference type="InterPro" id="IPR052985">
    <property type="entry name" value="CoA-trans_III_biosynth/detox"/>
</dbReference>
<dbReference type="GO" id="GO:0003824">
    <property type="term" value="F:catalytic activity"/>
    <property type="evidence" value="ECO:0007669"/>
    <property type="project" value="InterPro"/>
</dbReference>
<dbReference type="HOGENOM" id="CLU_021588_1_1_1"/>
<organism evidence="2 3">
    <name type="scientific">Eutypa lata (strain UCR-EL1)</name>
    <name type="common">Grapevine dieback disease fungus</name>
    <name type="synonym">Eutypa armeniacae</name>
    <dbReference type="NCBI Taxonomy" id="1287681"/>
    <lineage>
        <taxon>Eukaryota</taxon>
        <taxon>Fungi</taxon>
        <taxon>Dikarya</taxon>
        <taxon>Ascomycota</taxon>
        <taxon>Pezizomycotina</taxon>
        <taxon>Sordariomycetes</taxon>
        <taxon>Xylariomycetidae</taxon>
        <taxon>Xylariales</taxon>
        <taxon>Diatrypaceae</taxon>
        <taxon>Eutypa</taxon>
    </lineage>
</organism>
<reference evidence="3" key="1">
    <citation type="journal article" date="2013" name="Genome Announc.">
        <title>Draft genome sequence of the grapevine dieback fungus Eutypa lata UCR-EL1.</title>
        <authorList>
            <person name="Blanco-Ulate B."/>
            <person name="Rolshausen P.E."/>
            <person name="Cantu D."/>
        </authorList>
    </citation>
    <scope>NUCLEOTIDE SEQUENCE [LARGE SCALE GENOMIC DNA]</scope>
    <source>
        <strain evidence="3">UCR-EL1</strain>
    </source>
</reference>
<accession>M7T5C4</accession>
<evidence type="ECO:0000256" key="1">
    <source>
        <dbReference type="ARBA" id="ARBA00008383"/>
    </source>
</evidence>
<evidence type="ECO:0000313" key="3">
    <source>
        <dbReference type="Proteomes" id="UP000012174"/>
    </source>
</evidence>
<evidence type="ECO:0000313" key="2">
    <source>
        <dbReference type="EMBL" id="EMR71827.1"/>
    </source>
</evidence>
<dbReference type="Proteomes" id="UP000012174">
    <property type="component" value="Unassembled WGS sequence"/>
</dbReference>